<evidence type="ECO:0000313" key="4">
    <source>
        <dbReference type="EMBL" id="OYQ38488.1"/>
    </source>
</evidence>
<dbReference type="RefSeq" id="WP_094487567.1">
    <property type="nucleotide sequence ID" value="NZ_NOXX01000228.1"/>
</dbReference>
<evidence type="ECO:0000256" key="1">
    <source>
        <dbReference type="SAM" id="Coils"/>
    </source>
</evidence>
<protein>
    <recommendedName>
        <fullName evidence="6">Outer membrane protein beta-barrel domain-containing protein</fullName>
    </recommendedName>
</protein>
<dbReference type="OrthoDB" id="1466811at2"/>
<feature type="coiled-coil region" evidence="1">
    <location>
        <begin position="37"/>
        <end position="100"/>
    </location>
</feature>
<dbReference type="EMBL" id="NOXX01000228">
    <property type="protein sequence ID" value="OYQ38488.1"/>
    <property type="molecule type" value="Genomic_DNA"/>
</dbReference>
<sequence length="345" mass="39429">MKSITLYLALFLASILCKVYAQSDFTSRLNDLSLKMEKAITDEKAQLANQLEAVNNQLTFGTITEAEAETKKKQLATESAARLDEKLAEIDQERNSLIQNKIDGKTEFAKSDSTKTKNYKFQLSSKSLRNKNGELRTTTQFVFAIGLNNVVTNGSIANSDFRVYKSRFYEWGFTYNTRLDKSSQLFHLKYGLSLQYNDLRPTDNRYFVDNGETTDLVVNPVQQQDARFRNVNLVLPVHFELDFSRTQEKDGKKIFNSHNSFRLGLGGYTGLNVRSKLVQKFDTDGYESKVVTKGDWNTNNFIYGLSAYIGYGEISLYAKYDLNPLFQNNAVDQRNISMGIRFDMN</sequence>
<evidence type="ECO:0000313" key="3">
    <source>
        <dbReference type="EMBL" id="OYQ38459.1"/>
    </source>
</evidence>
<name>A0A255ZAI2_9FLAO</name>
<keyword evidence="2" id="KW-0732">Signal</keyword>
<reference evidence="3 5" key="1">
    <citation type="submission" date="2017-07" db="EMBL/GenBank/DDBJ databases">
        <title>Flavobacterium cyanobacteriorum sp. nov., isolated from cyanobacterial aggregates in a eutrophic lake.</title>
        <authorList>
            <person name="Cai H."/>
        </authorList>
    </citation>
    <scope>NUCLEOTIDE SEQUENCE [LARGE SCALE GENOMIC DNA]</scope>
    <source>
        <strain evidence="3 5">TH167</strain>
    </source>
</reference>
<feature type="chain" id="PRO_5013507391" description="Outer membrane protein beta-barrel domain-containing protein" evidence="2">
    <location>
        <begin position="22"/>
        <end position="345"/>
    </location>
</feature>
<organism evidence="3 5">
    <name type="scientific">Flavobacterium aurantiibacter</name>
    <dbReference type="NCBI Taxonomy" id="2023067"/>
    <lineage>
        <taxon>Bacteria</taxon>
        <taxon>Pseudomonadati</taxon>
        <taxon>Bacteroidota</taxon>
        <taxon>Flavobacteriia</taxon>
        <taxon>Flavobacteriales</taxon>
        <taxon>Flavobacteriaceae</taxon>
        <taxon>Flavobacterium</taxon>
    </lineage>
</organism>
<dbReference type="Proteomes" id="UP000216035">
    <property type="component" value="Unassembled WGS sequence"/>
</dbReference>
<evidence type="ECO:0000313" key="5">
    <source>
        <dbReference type="Proteomes" id="UP000216035"/>
    </source>
</evidence>
<feature type="signal peptide" evidence="2">
    <location>
        <begin position="1"/>
        <end position="21"/>
    </location>
</feature>
<gene>
    <name evidence="3" type="ORF">CHX27_14985</name>
    <name evidence="4" type="ORF">CHX27_15135</name>
</gene>
<proteinExistence type="predicted"/>
<comment type="caution">
    <text evidence="3">The sequence shown here is derived from an EMBL/GenBank/DDBJ whole genome shotgun (WGS) entry which is preliminary data.</text>
</comment>
<evidence type="ECO:0000256" key="2">
    <source>
        <dbReference type="SAM" id="SignalP"/>
    </source>
</evidence>
<keyword evidence="1" id="KW-0175">Coiled coil</keyword>
<evidence type="ECO:0008006" key="6">
    <source>
        <dbReference type="Google" id="ProtNLM"/>
    </source>
</evidence>
<accession>A0A255ZAI2</accession>
<dbReference type="EMBL" id="NOXX01000228">
    <property type="protein sequence ID" value="OYQ38459.1"/>
    <property type="molecule type" value="Genomic_DNA"/>
</dbReference>
<dbReference type="AlphaFoldDB" id="A0A255ZAI2"/>
<keyword evidence="5" id="KW-1185">Reference proteome</keyword>